<keyword evidence="1" id="KW-0677">Repeat</keyword>
<reference evidence="6" key="1">
    <citation type="submission" date="2025-08" db="UniProtKB">
        <authorList>
            <consortium name="RefSeq"/>
        </authorList>
    </citation>
    <scope>IDENTIFICATION</scope>
</reference>
<dbReference type="AlphaFoldDB" id="A0AB40AFR0"/>
<dbReference type="Proteomes" id="UP001515500">
    <property type="component" value="Chromosome 19"/>
</dbReference>
<gene>
    <name evidence="6" type="primary">LOC120249265</name>
</gene>
<dbReference type="Pfam" id="PF00806">
    <property type="entry name" value="PUF"/>
    <property type="match status" value="6"/>
</dbReference>
<dbReference type="GeneID" id="120249265"/>
<evidence type="ECO:0000313" key="6">
    <source>
        <dbReference type="RefSeq" id="XP_039113707.1"/>
    </source>
</evidence>
<dbReference type="GO" id="GO:0005737">
    <property type="term" value="C:cytoplasm"/>
    <property type="evidence" value="ECO:0007669"/>
    <property type="project" value="TreeGrafter"/>
</dbReference>
<dbReference type="GO" id="GO:0003729">
    <property type="term" value="F:mRNA binding"/>
    <property type="evidence" value="ECO:0007669"/>
    <property type="project" value="TreeGrafter"/>
</dbReference>
<dbReference type="InterPro" id="IPR016024">
    <property type="entry name" value="ARM-type_fold"/>
</dbReference>
<dbReference type="SMART" id="SM00025">
    <property type="entry name" value="Pumilio"/>
    <property type="match status" value="5"/>
</dbReference>
<dbReference type="InterPro" id="IPR011989">
    <property type="entry name" value="ARM-like"/>
</dbReference>
<dbReference type="PANTHER" id="PTHR12537:SF137">
    <property type="entry name" value="PUMILIO HOMOLOG 16-RELATED"/>
    <property type="match status" value="1"/>
</dbReference>
<name>A0AB40AFR0_DIOCR</name>
<evidence type="ECO:0000256" key="2">
    <source>
        <dbReference type="ARBA" id="ARBA00022845"/>
    </source>
</evidence>
<sequence>MENTNAVNLSEITRRFSSLLTSCENSAFPSRTPNTCTLFTRNQEDHHDQVVSTTSLKQQMSASILELGGIRPSWAMTELGTRCLRELLTEGEPQVKDYIFHGVLDSVFEFMKYMHAHRVFKKFLYVCNETRKEMILMRLVQDKTKLLEVAMSPYGRESLRKLIIIMKRSPTLGLVISILASGISDLMIAGNYSSLVNFCLDNLSYEHKLIIFEEIMKNFHIVARHEVGCIWLKRLIEELTGTQRIILLDAVIRNCRGLSRDPYGNFVVLHVLKLEDPSIDEAICSRIKEDMEELSIMKSGSYVVEKCMRSSAGKLLLEKLANIRLREVEKIARNFYGNYVIQTAIQVLNKGDELRNKLEFLIAGINRPWFRTSLMS</sequence>
<dbReference type="SUPFAM" id="SSF48371">
    <property type="entry name" value="ARM repeat"/>
    <property type="match status" value="1"/>
</dbReference>
<feature type="domain" description="PUM-HD" evidence="4">
    <location>
        <begin position="45"/>
        <end position="376"/>
    </location>
</feature>
<organism evidence="5 6">
    <name type="scientific">Dioscorea cayennensis subsp. rotundata</name>
    <name type="common">White Guinea yam</name>
    <name type="synonym">Dioscorea rotundata</name>
    <dbReference type="NCBI Taxonomy" id="55577"/>
    <lineage>
        <taxon>Eukaryota</taxon>
        <taxon>Viridiplantae</taxon>
        <taxon>Streptophyta</taxon>
        <taxon>Embryophyta</taxon>
        <taxon>Tracheophyta</taxon>
        <taxon>Spermatophyta</taxon>
        <taxon>Magnoliopsida</taxon>
        <taxon>Liliopsida</taxon>
        <taxon>Dioscoreales</taxon>
        <taxon>Dioscoreaceae</taxon>
        <taxon>Dioscorea</taxon>
    </lineage>
</organism>
<dbReference type="GO" id="GO:0006417">
    <property type="term" value="P:regulation of translation"/>
    <property type="evidence" value="ECO:0007669"/>
    <property type="project" value="UniProtKB-KW"/>
</dbReference>
<keyword evidence="5" id="KW-1185">Reference proteome</keyword>
<evidence type="ECO:0000313" key="5">
    <source>
        <dbReference type="Proteomes" id="UP001515500"/>
    </source>
</evidence>
<dbReference type="InterPro" id="IPR033133">
    <property type="entry name" value="PUM-HD"/>
</dbReference>
<dbReference type="PROSITE" id="PS50302">
    <property type="entry name" value="PUM"/>
    <property type="match status" value="1"/>
</dbReference>
<dbReference type="Gene3D" id="1.25.10.10">
    <property type="entry name" value="Leucine-rich Repeat Variant"/>
    <property type="match status" value="1"/>
</dbReference>
<protein>
    <submittedName>
        <fullName evidence="6">Pumilio homolog 10</fullName>
    </submittedName>
</protein>
<dbReference type="InterPro" id="IPR001313">
    <property type="entry name" value="Pumilio_RNA-bd_rpt"/>
</dbReference>
<proteinExistence type="predicted"/>
<evidence type="ECO:0000256" key="1">
    <source>
        <dbReference type="ARBA" id="ARBA00022737"/>
    </source>
</evidence>
<dbReference type="PANTHER" id="PTHR12537">
    <property type="entry name" value="RNA BINDING PROTEIN PUMILIO-RELATED"/>
    <property type="match status" value="1"/>
</dbReference>
<dbReference type="PROSITE" id="PS50303">
    <property type="entry name" value="PUM_HD"/>
    <property type="match status" value="1"/>
</dbReference>
<feature type="repeat" description="Pumilio" evidence="3">
    <location>
        <begin position="322"/>
        <end position="363"/>
    </location>
</feature>
<accession>A0AB40AFR0</accession>
<keyword evidence="2" id="KW-0810">Translation regulation</keyword>
<dbReference type="RefSeq" id="XP_039113707.1">
    <property type="nucleotide sequence ID" value="XM_039257773.1"/>
</dbReference>
<evidence type="ECO:0000256" key="3">
    <source>
        <dbReference type="PROSITE-ProRule" id="PRU00317"/>
    </source>
</evidence>
<evidence type="ECO:0000259" key="4">
    <source>
        <dbReference type="PROSITE" id="PS50303"/>
    </source>
</evidence>